<sequence length="106" mass="11516">MLSWILLMLIVAIVCLIGVMASVYLFGRGEALPPLAETTDVIEHNRRAVEQGDMNAVQLEVVHRGYKMDQVDALLTQLADLRRLTPDSEIRAATAKNGVGSGETPA</sequence>
<dbReference type="AlphaFoldDB" id="A0A6C1TYX8"/>
<evidence type="ECO:0000313" key="2">
    <source>
        <dbReference type="EMBL" id="MBA4503818.1"/>
    </source>
</evidence>
<evidence type="ECO:0000313" key="4">
    <source>
        <dbReference type="Proteomes" id="UP000336646"/>
    </source>
</evidence>
<organism evidence="3 4">
    <name type="scientific">Corynebacterium sanguinis</name>
    <dbReference type="NCBI Taxonomy" id="2594913"/>
    <lineage>
        <taxon>Bacteria</taxon>
        <taxon>Bacillati</taxon>
        <taxon>Actinomycetota</taxon>
        <taxon>Actinomycetes</taxon>
        <taxon>Mycobacteriales</taxon>
        <taxon>Corynebacteriaceae</taxon>
        <taxon>Corynebacterium</taxon>
    </lineage>
</organism>
<dbReference type="EMBL" id="RXIR01000025">
    <property type="protein sequence ID" value="TVS26874.1"/>
    <property type="molecule type" value="Genomic_DNA"/>
</dbReference>
<keyword evidence="5" id="KW-1185">Reference proteome</keyword>
<evidence type="ECO:0000313" key="3">
    <source>
        <dbReference type="EMBL" id="TVS26874.1"/>
    </source>
</evidence>
<protein>
    <submittedName>
        <fullName evidence="3">Cell division protein DivIVA</fullName>
    </submittedName>
</protein>
<gene>
    <name evidence="3" type="ORF">EKI59_09950</name>
    <name evidence="2" type="ORF">H0H28_00385</name>
</gene>
<feature type="transmembrane region" description="Helical" evidence="1">
    <location>
        <begin position="6"/>
        <end position="26"/>
    </location>
</feature>
<dbReference type="OrthoDB" id="3404379at2"/>
<reference evidence="2 5" key="2">
    <citation type="submission" date="2020-07" db="EMBL/GenBank/DDBJ databases">
        <authorList>
            <person name="Khare M."/>
        </authorList>
    </citation>
    <scope>NUCLEOTIDE SEQUENCE [LARGE SCALE GENOMIC DNA]</scope>
    <source>
        <strain evidence="2 5">P8776</strain>
    </source>
</reference>
<keyword evidence="1" id="KW-1133">Transmembrane helix</keyword>
<evidence type="ECO:0000313" key="5">
    <source>
        <dbReference type="Proteomes" id="UP000580709"/>
    </source>
</evidence>
<dbReference type="Proteomes" id="UP000580709">
    <property type="component" value="Unassembled WGS sequence"/>
</dbReference>
<keyword evidence="3" id="KW-0132">Cell division</keyword>
<proteinExistence type="predicted"/>
<keyword evidence="1" id="KW-0472">Membrane</keyword>
<keyword evidence="1" id="KW-0812">Transmembrane</keyword>
<keyword evidence="3" id="KW-0131">Cell cycle</keyword>
<accession>A0A6C1TYX8</accession>
<reference evidence="3 4" key="1">
    <citation type="submission" date="2018-12" db="EMBL/GenBank/DDBJ databases">
        <title>Corynebacterium sanguinis sp. nov., a clinically-associated and environmental corynebacterium.</title>
        <authorList>
            <person name="Gonzales-Siles L."/>
            <person name="Jaen-Luchoro D."/>
            <person name="Cardew S."/>
            <person name="Inganas E."/>
            <person name="Ohlen M."/>
            <person name="Jensie-Markopolous S."/>
            <person name="Pinyeiro-Iglesias B."/>
            <person name="Molin K."/>
            <person name="Skovbjerg S."/>
            <person name="Svensson-Stadler L."/>
            <person name="Funke G."/>
            <person name="Moore E.R.B."/>
        </authorList>
    </citation>
    <scope>NUCLEOTIDE SEQUENCE [LARGE SCALE GENOMIC DNA]</scope>
    <source>
        <strain evidence="3 4">58734</strain>
    </source>
</reference>
<dbReference type="GeneID" id="74902836"/>
<dbReference type="EMBL" id="JACEOR010000016">
    <property type="protein sequence ID" value="MBA4503818.1"/>
    <property type="molecule type" value="Genomic_DNA"/>
</dbReference>
<dbReference type="RefSeq" id="WP_136651835.1">
    <property type="nucleotide sequence ID" value="NZ_CP038157.1"/>
</dbReference>
<evidence type="ECO:0000256" key="1">
    <source>
        <dbReference type="SAM" id="Phobius"/>
    </source>
</evidence>
<name>A0A6C1TYX8_9CORY</name>
<comment type="caution">
    <text evidence="3">The sequence shown here is derived from an EMBL/GenBank/DDBJ whole genome shotgun (WGS) entry which is preliminary data.</text>
</comment>
<dbReference type="Proteomes" id="UP000336646">
    <property type="component" value="Unassembled WGS sequence"/>
</dbReference>
<dbReference type="GO" id="GO:0051301">
    <property type="term" value="P:cell division"/>
    <property type="evidence" value="ECO:0007669"/>
    <property type="project" value="UniProtKB-KW"/>
</dbReference>